<evidence type="ECO:0000313" key="6">
    <source>
        <dbReference type="Proteomes" id="UP001152622"/>
    </source>
</evidence>
<dbReference type="InterPro" id="IPR036028">
    <property type="entry name" value="SH3-like_dom_sf"/>
</dbReference>
<evidence type="ECO:0000259" key="4">
    <source>
        <dbReference type="PROSITE" id="PS50002"/>
    </source>
</evidence>
<dbReference type="PRINTS" id="PR00452">
    <property type="entry name" value="SH3DOMAIN"/>
</dbReference>
<dbReference type="PRINTS" id="PR00499">
    <property type="entry name" value="P67PHOX"/>
</dbReference>
<name>A0A9Q1EL76_SYNKA</name>
<dbReference type="OrthoDB" id="73680at2759"/>
<reference evidence="5" key="1">
    <citation type="journal article" date="2023" name="Science">
        <title>Genome structures resolve the early diversification of teleost fishes.</title>
        <authorList>
            <person name="Parey E."/>
            <person name="Louis A."/>
            <person name="Montfort J."/>
            <person name="Bouchez O."/>
            <person name="Roques C."/>
            <person name="Iampietro C."/>
            <person name="Lluch J."/>
            <person name="Castinel A."/>
            <person name="Donnadieu C."/>
            <person name="Desvignes T."/>
            <person name="Floi Bucao C."/>
            <person name="Jouanno E."/>
            <person name="Wen M."/>
            <person name="Mejri S."/>
            <person name="Dirks R."/>
            <person name="Jansen H."/>
            <person name="Henkel C."/>
            <person name="Chen W.J."/>
            <person name="Zahm M."/>
            <person name="Cabau C."/>
            <person name="Klopp C."/>
            <person name="Thompson A.W."/>
            <person name="Robinson-Rechavi M."/>
            <person name="Braasch I."/>
            <person name="Lecointre G."/>
            <person name="Bobe J."/>
            <person name="Postlethwait J.H."/>
            <person name="Berthelot C."/>
            <person name="Roest Crollius H."/>
            <person name="Guiguen Y."/>
        </authorList>
    </citation>
    <scope>NUCLEOTIDE SEQUENCE</scope>
    <source>
        <strain evidence="5">WJC10195</strain>
    </source>
</reference>
<feature type="compositionally biased region" description="Basic and acidic residues" evidence="3">
    <location>
        <begin position="405"/>
        <end position="426"/>
    </location>
</feature>
<keyword evidence="6" id="KW-1185">Reference proteome</keyword>
<evidence type="ECO:0000256" key="3">
    <source>
        <dbReference type="SAM" id="MobiDB-lite"/>
    </source>
</evidence>
<dbReference type="PANTHER" id="PTHR14167:SF92">
    <property type="entry name" value="CIN85 AND CD2AP RELATED, ISOFORM J"/>
    <property type="match status" value="1"/>
</dbReference>
<dbReference type="GO" id="GO:0007015">
    <property type="term" value="P:actin filament organization"/>
    <property type="evidence" value="ECO:0007669"/>
    <property type="project" value="TreeGrafter"/>
</dbReference>
<feature type="region of interest" description="Disordered" evidence="3">
    <location>
        <begin position="224"/>
        <end position="426"/>
    </location>
</feature>
<dbReference type="Gene3D" id="2.30.30.40">
    <property type="entry name" value="SH3 Domains"/>
    <property type="match status" value="3"/>
</dbReference>
<feature type="compositionally biased region" description="Basic and acidic residues" evidence="3">
    <location>
        <begin position="328"/>
        <end position="337"/>
    </location>
</feature>
<gene>
    <name evidence="5" type="ORF">SKAU_G00331290</name>
</gene>
<dbReference type="AlphaFoldDB" id="A0A9Q1EL76"/>
<evidence type="ECO:0000256" key="1">
    <source>
        <dbReference type="ARBA" id="ARBA00022443"/>
    </source>
</evidence>
<dbReference type="Pfam" id="PF07653">
    <property type="entry name" value="SH3_2"/>
    <property type="match status" value="2"/>
</dbReference>
<comment type="caution">
    <text evidence="5">The sequence shown here is derived from an EMBL/GenBank/DDBJ whole genome shotgun (WGS) entry which is preliminary data.</text>
</comment>
<dbReference type="CDD" id="cd11874">
    <property type="entry name" value="SH3_CD2AP-like_2"/>
    <property type="match status" value="1"/>
</dbReference>
<proteinExistence type="predicted"/>
<evidence type="ECO:0000256" key="2">
    <source>
        <dbReference type="PROSITE-ProRule" id="PRU00192"/>
    </source>
</evidence>
<keyword evidence="1 2" id="KW-0728">SH3 domain</keyword>
<feature type="domain" description="SH3" evidence="4">
    <location>
        <begin position="173"/>
        <end position="234"/>
    </location>
</feature>
<organism evidence="5 6">
    <name type="scientific">Synaphobranchus kaupii</name>
    <name type="common">Kaup's arrowtooth eel</name>
    <dbReference type="NCBI Taxonomy" id="118154"/>
    <lineage>
        <taxon>Eukaryota</taxon>
        <taxon>Metazoa</taxon>
        <taxon>Chordata</taxon>
        <taxon>Craniata</taxon>
        <taxon>Vertebrata</taxon>
        <taxon>Euteleostomi</taxon>
        <taxon>Actinopterygii</taxon>
        <taxon>Neopterygii</taxon>
        <taxon>Teleostei</taxon>
        <taxon>Anguilliformes</taxon>
        <taxon>Synaphobranchidae</taxon>
        <taxon>Synaphobranchus</taxon>
    </lineage>
</organism>
<evidence type="ECO:0000313" key="5">
    <source>
        <dbReference type="EMBL" id="KAJ8340838.1"/>
    </source>
</evidence>
<dbReference type="InterPro" id="IPR035468">
    <property type="entry name" value="SH3D21_SH3"/>
</dbReference>
<dbReference type="InterPro" id="IPR050384">
    <property type="entry name" value="Endophilin_SH3RF"/>
</dbReference>
<dbReference type="Pfam" id="PF14604">
    <property type="entry name" value="SH3_9"/>
    <property type="match status" value="1"/>
</dbReference>
<accession>A0A9Q1EL76</accession>
<protein>
    <recommendedName>
        <fullName evidence="4">SH3 domain-containing protein</fullName>
    </recommendedName>
</protein>
<dbReference type="GO" id="GO:0016477">
    <property type="term" value="P:cell migration"/>
    <property type="evidence" value="ECO:0007669"/>
    <property type="project" value="TreeGrafter"/>
</dbReference>
<dbReference type="InterPro" id="IPR001452">
    <property type="entry name" value="SH3_domain"/>
</dbReference>
<dbReference type="Proteomes" id="UP001152622">
    <property type="component" value="Chromosome 15"/>
</dbReference>
<dbReference type="CDD" id="cd12142">
    <property type="entry name" value="SH3_D21-like"/>
    <property type="match status" value="1"/>
</dbReference>
<dbReference type="EMBL" id="JAINUF010000015">
    <property type="protein sequence ID" value="KAJ8340838.1"/>
    <property type="molecule type" value="Genomic_DNA"/>
</dbReference>
<feature type="domain" description="SH3" evidence="4">
    <location>
        <begin position="79"/>
        <end position="138"/>
    </location>
</feature>
<sequence>MEVLVLVDFEGSMKDELEVHVGDVVKKVTKAPEEGWLQGELKGKRGIFPSNFVKEVPVYLIGDSKREPRSVRTSRTAKQQTRKCEVVFAYSRQNADELELVAGDTVEIVREIEDGWWMGSKNGEVGAFPSNFVKEIYITPKDEGKIRPKLSEALFNKEIKQTQRASVRNKITDVQECCQVMFDYTGLVDDELTMKKGDLVKIISKETEDEGWWEGEVNGRRGLLPRQLCHGDSDGRTAGRTGFKSGNWSQAPARHDTQPTAAKGETTAMETKQEPSAPDQKEEIDSKDLRSDPPNKVMLPGLRKAPPPPVKDKPHKFVPNKANGELPKQTETEKDSEQLDVVEVSSEKLTHPTANRAKPPGRRPPSTLLSSPGAAEDDQKMEQPAQAFKLPSPLRPVLPKITAPNHDEPDDRLAAKPHRPIPEEDGLRAEVRELSMALELLKNRELTDIDELKAELKEERAKRMALQDEVLLLKKSFNNH</sequence>
<feature type="compositionally biased region" description="Basic and acidic residues" evidence="3">
    <location>
        <begin position="279"/>
        <end position="293"/>
    </location>
</feature>
<feature type="domain" description="SH3" evidence="4">
    <location>
        <begin position="1"/>
        <end position="58"/>
    </location>
</feature>
<dbReference type="SUPFAM" id="SSF50044">
    <property type="entry name" value="SH3-domain"/>
    <property type="match status" value="3"/>
</dbReference>
<dbReference type="PROSITE" id="PS50002">
    <property type="entry name" value="SH3"/>
    <property type="match status" value="3"/>
</dbReference>
<dbReference type="SMART" id="SM00326">
    <property type="entry name" value="SH3"/>
    <property type="match status" value="3"/>
</dbReference>
<dbReference type="PANTHER" id="PTHR14167">
    <property type="entry name" value="SH3 DOMAIN-CONTAINING"/>
    <property type="match status" value="1"/>
</dbReference>